<feature type="coiled-coil region" evidence="1">
    <location>
        <begin position="882"/>
        <end position="909"/>
    </location>
</feature>
<dbReference type="Gene3D" id="2.60.120.920">
    <property type="match status" value="1"/>
</dbReference>
<dbReference type="InterPro" id="IPR003879">
    <property type="entry name" value="Butyrophylin_SPRY"/>
</dbReference>
<dbReference type="InterPro" id="IPR013320">
    <property type="entry name" value="ConA-like_dom_sf"/>
</dbReference>
<gene>
    <name evidence="5" type="primary">si:ch211-14a17.10</name>
</gene>
<feature type="coiled-coil region" evidence="1">
    <location>
        <begin position="1135"/>
        <end position="1329"/>
    </location>
</feature>
<dbReference type="Pfam" id="PF13765">
    <property type="entry name" value="PRY"/>
    <property type="match status" value="1"/>
</dbReference>
<dbReference type="KEGG" id="char:105907066"/>
<dbReference type="RefSeq" id="XP_012690789.2">
    <property type="nucleotide sequence ID" value="XM_012835335.3"/>
</dbReference>
<organism evidence="4 5">
    <name type="scientific">Clupea harengus</name>
    <name type="common">Atlantic herring</name>
    <dbReference type="NCBI Taxonomy" id="7950"/>
    <lineage>
        <taxon>Eukaryota</taxon>
        <taxon>Metazoa</taxon>
        <taxon>Chordata</taxon>
        <taxon>Craniata</taxon>
        <taxon>Vertebrata</taxon>
        <taxon>Euteleostomi</taxon>
        <taxon>Actinopterygii</taxon>
        <taxon>Neopterygii</taxon>
        <taxon>Teleostei</taxon>
        <taxon>Clupei</taxon>
        <taxon>Clupeiformes</taxon>
        <taxon>Clupeoidei</taxon>
        <taxon>Clupeidae</taxon>
        <taxon>Clupea</taxon>
    </lineage>
</organism>
<protein>
    <submittedName>
        <fullName evidence="5">Golgin subfamily A member 4 isoform X1</fullName>
    </submittedName>
</protein>
<accession>A0A6P3W6D4</accession>
<feature type="coiled-coil region" evidence="1">
    <location>
        <begin position="617"/>
        <end position="711"/>
    </location>
</feature>
<reference evidence="5" key="1">
    <citation type="submission" date="2025-08" db="UniProtKB">
        <authorList>
            <consortium name="RefSeq"/>
        </authorList>
    </citation>
    <scope>IDENTIFICATION</scope>
</reference>
<feature type="coiled-coil region" evidence="1">
    <location>
        <begin position="1754"/>
        <end position="1781"/>
    </location>
</feature>
<dbReference type="SMART" id="SM00449">
    <property type="entry name" value="SPRY"/>
    <property type="match status" value="1"/>
</dbReference>
<feature type="coiled-coil region" evidence="1">
    <location>
        <begin position="426"/>
        <end position="535"/>
    </location>
</feature>
<feature type="domain" description="B30.2/SPRY" evidence="3">
    <location>
        <begin position="2131"/>
        <end position="2328"/>
    </location>
</feature>
<feature type="coiled-coil region" evidence="1">
    <location>
        <begin position="307"/>
        <end position="395"/>
    </location>
</feature>
<dbReference type="Pfam" id="PF00622">
    <property type="entry name" value="SPRY"/>
    <property type="match status" value="1"/>
</dbReference>
<keyword evidence="1" id="KW-0175">Coiled coil</keyword>
<evidence type="ECO:0000256" key="2">
    <source>
        <dbReference type="SAM" id="MobiDB-lite"/>
    </source>
</evidence>
<dbReference type="GO" id="GO:0005856">
    <property type="term" value="C:cytoskeleton"/>
    <property type="evidence" value="ECO:0007669"/>
    <property type="project" value="TreeGrafter"/>
</dbReference>
<feature type="coiled-coil region" evidence="1">
    <location>
        <begin position="197"/>
        <end position="274"/>
    </location>
</feature>
<feature type="coiled-coil region" evidence="1">
    <location>
        <begin position="935"/>
        <end position="1015"/>
    </location>
</feature>
<dbReference type="OrthoDB" id="8950241at2759"/>
<keyword evidence="4" id="KW-1185">Reference proteome</keyword>
<dbReference type="SMART" id="SM00589">
    <property type="entry name" value="PRY"/>
    <property type="match status" value="1"/>
</dbReference>
<feature type="coiled-coil region" evidence="1">
    <location>
        <begin position="1547"/>
        <end position="1704"/>
    </location>
</feature>
<dbReference type="InterPro" id="IPR006574">
    <property type="entry name" value="PRY"/>
</dbReference>
<dbReference type="Proteomes" id="UP000515152">
    <property type="component" value="Chromosome 22"/>
</dbReference>
<feature type="coiled-coil region" evidence="1">
    <location>
        <begin position="107"/>
        <end position="141"/>
    </location>
</feature>
<dbReference type="InterPro" id="IPR003877">
    <property type="entry name" value="SPRY_dom"/>
</dbReference>
<evidence type="ECO:0000313" key="4">
    <source>
        <dbReference type="Proteomes" id="UP000515152"/>
    </source>
</evidence>
<dbReference type="SUPFAM" id="SSF49899">
    <property type="entry name" value="Concanavalin A-like lectins/glucanases"/>
    <property type="match status" value="1"/>
</dbReference>
<evidence type="ECO:0000313" key="5">
    <source>
        <dbReference type="RefSeq" id="XP_012690789.2"/>
    </source>
</evidence>
<dbReference type="GO" id="GO:0005200">
    <property type="term" value="F:structural constituent of cytoskeleton"/>
    <property type="evidence" value="ECO:0007669"/>
    <property type="project" value="TreeGrafter"/>
</dbReference>
<dbReference type="InterPro" id="IPR043136">
    <property type="entry name" value="B30.2/SPRY_sf"/>
</dbReference>
<feature type="region of interest" description="Disordered" evidence="2">
    <location>
        <begin position="2103"/>
        <end position="2138"/>
    </location>
</feature>
<sequence>MGGIKLFALVYGSTLPRKLDEAMSGTQVLLVVLLLSPFLLYSANSRHVAPSNDDDPPKSIRVLRSLESVMDKYREMIATFKTQGGIDNSTKVETTFIYSCLGLDDKAKTMEITIQTQTTKIKELEKNVFDTKKELRNEIVNNRRSEGLLALRILEMQVKLSGWINQMDAKTLSTAKLTLRALLKYTEYKDLETKISNEKDTTVLTELRNKLKETKEKLRLAEQELIAAGGASNLIIQIVTLQEKIRELESRETDEDLSEEIAALRAELEEKLGQLEGGSDGGSIMVTQIITVQDDILQTYIRIQTLKQQSTDKVAELEKQLREKNSELKHLRESSDSSASAQIIIIEKEVRVIESKIEAQQKKIAAQIKELERAIKNKKDLLKEKVTELQEVQRTDYDLIVKVITQQFQLSKVQTAECSGNTETIFAEIQKQLTAKEKDILNLEAKNKRLQHQLQEMSHECSGLLDKIKELEQSLEEEIQNVTGDLKPLLELISLNFNMQQIKMSIVAEKSASKIAELTWQLKEKEKEIKHKVKEITEGDLEGSQEAVKIVSLLMEIWELQTGVESETTLSHINNRQNELNHLIVSLKDTTSSKLLLTILAAQTDQTKIKRMQVIISEKYKEELTGLINRQETMEKELSSKKSEVAEKDQDISKLGKEITALQSQIEKLKETIENLKNTTSGHIEDLRKQLEVKERELKDKAKEMKIIDKKNGELLIRITELVAKLKETEINTYKKDQVLASKITKLEKQLEILRKENSHIKENNKALERENKDCSGLQDKYKEIEKKTDELMKKVNDSYSFIFQTNKLTIDIENLRKSIARKPDNVAELEKLMKEKLKELEDLKRKTTNVPGCIEITKIVEIIQNINKETDETTDKHLKRMDEFQALVDRLMDQLKNKTDENNQLVVQILVQKGTEAMLTKQIETLKHGYASKIKVLQKTVEDKEKQLEVERSKCDKLAARIETLTLEISKSQTDLSIYEETYGAKIAELEEKLKKITHQLQDAIARLKTVEGENAEDVLKIIKLQTEMTAIVNKAVTEKQVLHDEIGGLKTELIACKEEKSKLILTITDLKTNEKTIMNQCSHLNDTFWELKTEFDQTLTKVDKNSELILRMNMLILEVETLQKKMEGVIGDTTVLETELQRKTKELEELENQLGLRNRMDSKNIKNILSIIIQRRKEIEQENNEIYLQRIDALENELNERIALLKGEEAERTKLLIKIMSMEEDVNSLQNRISKTKVESSKKIKGLERQLELKYKEINELKVKDCGVDALKGKIAELEAEANKLELELTRTKQTEEDQIKELEKRLTEKKNQLQISSERLTSLDNENGELLLKLVSMESKMNTVISGSKDLEETSATIIKALREKLKVKVEDNNQLQIKIEALETAKKEIEDSCATLKQQHTDLKTKFEKDMNEIGDIPKLIFRINMLSSEIARLKRQIESQTGDKTELNKELKKKIEELEKLGAKTPASTQIKELIAVIREKAASKQEDNADYLKRIAELEGELYERIVDLQGEEAEKIKAMIQVMEQQEAITMLKDRLSKVRLEASKKIAAFEDELTRKRQEIDRIKADDCGFGKRKEEIAALEKEARNLEAALKEFRQSSEKEMEELIKHLQKAEEGLISSNNRLQSLDKEHGALIGKMITMQDKMDQLLSQKKDLKQRMAEEVDDLKKQLSIKEEENAKIKAKNNALEKSKQEAIDSCSTIKEQYTDLKATVTENIRQMEDVPKLILRINMLSSEIERLKRAIGGQTGDETELKKELEKKIEELKKVETELGGKSPVATQIKELIAVIREKDTSMPEDNEEYLKRIAELEGELDEKIAALQDKEAEQIQSMIRVMKQQEEITQLEDRLSRVRKDSSKKIIAMETELDKKRQEIDRMKAEDCGVGMQKEEIDVMERAAGDLESKLKQLRQSSEKEIADLVNHLKMKEEEIRASSEKLESLDKENGALIVKTIKMQDKMNSLLNDEKDLTQKTADEIADLKKQLGEKEQENAKLKTENDNLRVSAGEAKDCARLRLTNEDMKKQLQRKDEDITKLESEKEEALGKLKDREAELNAQQMKANEMKQQLDKKDTVISKLQKDKDDLVSAKNTSEETLKKLQETSDALEEEKKQLQRSLKTKEEENKELKNKFEDFERENSEKAIHISQPAIDPDTAHPKLQLSNNNKEMRLLQTALKVPDVPKRYNHVTGAMASIGFDKGRQYWEVGVARKPCYILGVAGETAAKKGSIRFHPGYQYWTLVLTRNDVLTASDKRKVLVREEGKAKPATIGVLIDFKKAEISFYDAGTRAHMYTFSNVNVRSKLFPFMSTCEDTEEGSPPLVFNPVVSADWLKSKK</sequence>
<feature type="coiled-coil region" evidence="1">
    <location>
        <begin position="737"/>
        <end position="795"/>
    </location>
</feature>
<evidence type="ECO:0000259" key="3">
    <source>
        <dbReference type="PROSITE" id="PS50188"/>
    </source>
</evidence>
<name>A0A6P3W6D4_CLUHA</name>
<dbReference type="InterPro" id="IPR001870">
    <property type="entry name" value="B30.2/SPRY"/>
</dbReference>
<dbReference type="PROSITE" id="PS50188">
    <property type="entry name" value="B302_SPRY"/>
    <property type="match status" value="1"/>
</dbReference>
<feature type="coiled-coil region" evidence="1">
    <location>
        <begin position="1362"/>
        <end position="1507"/>
    </location>
</feature>
<feature type="compositionally biased region" description="Basic and acidic residues" evidence="2">
    <location>
        <begin position="2112"/>
        <end position="2138"/>
    </location>
</feature>
<dbReference type="GeneID" id="105907066"/>
<dbReference type="PANTHER" id="PTHR47357">
    <property type="entry name" value="COP1-INTERACTIVE PROTEIN 1"/>
    <property type="match status" value="1"/>
</dbReference>
<proteinExistence type="predicted"/>
<evidence type="ECO:0000256" key="1">
    <source>
        <dbReference type="SAM" id="Coils"/>
    </source>
</evidence>
<dbReference type="PANTHER" id="PTHR47357:SF1">
    <property type="entry name" value="SPINDLE POLE BODY COMPONENT 110"/>
    <property type="match status" value="1"/>
</dbReference>
<dbReference type="PRINTS" id="PR01407">
    <property type="entry name" value="BUTYPHLNCDUF"/>
</dbReference>